<comment type="caution">
    <text evidence="2">The sequence shown here is derived from an EMBL/GenBank/DDBJ whole genome shotgun (WGS) entry which is preliminary data.</text>
</comment>
<dbReference type="AlphaFoldDB" id="A0A1Y1Q773"/>
<protein>
    <submittedName>
        <fullName evidence="2">Uncharacterized protein</fullName>
    </submittedName>
</protein>
<evidence type="ECO:0000313" key="3">
    <source>
        <dbReference type="Proteomes" id="UP000192491"/>
    </source>
</evidence>
<organism evidence="2 3">
    <name type="scientific">Thiothrix lacustris</name>
    <dbReference type="NCBI Taxonomy" id="525917"/>
    <lineage>
        <taxon>Bacteria</taxon>
        <taxon>Pseudomonadati</taxon>
        <taxon>Pseudomonadota</taxon>
        <taxon>Gammaproteobacteria</taxon>
        <taxon>Thiotrichales</taxon>
        <taxon>Thiotrichaceae</taxon>
        <taxon>Thiothrix</taxon>
    </lineage>
</organism>
<sequence length="150" mass="17645">MYSYKKLKDRPEKCSLEDINEEIIEINKSIDSFKEDIKTLQEIYEKDDDMGDLIATLIMSFTIGSAVSIFFLQNFNIAIALAVGFVAFIYIQNKKQNLKEQSIRSFQKDKIFKQRIIDEMEKERDELEKIVQARINFSKLTSQHKNESNF</sequence>
<accession>A0A1Y1Q773</accession>
<keyword evidence="1" id="KW-0472">Membrane</keyword>
<evidence type="ECO:0000256" key="1">
    <source>
        <dbReference type="SAM" id="Phobius"/>
    </source>
</evidence>
<keyword evidence="1" id="KW-0812">Transmembrane</keyword>
<gene>
    <name evidence="2" type="ORF">BWK73_53020</name>
</gene>
<proteinExistence type="predicted"/>
<dbReference type="EMBL" id="MTEJ01000767">
    <property type="protein sequence ID" value="OQW98215.1"/>
    <property type="molecule type" value="Genomic_DNA"/>
</dbReference>
<name>A0A1Y1Q773_9GAMM</name>
<evidence type="ECO:0000313" key="2">
    <source>
        <dbReference type="EMBL" id="OQW98215.1"/>
    </source>
</evidence>
<reference evidence="2 3" key="1">
    <citation type="submission" date="2017-01" db="EMBL/GenBank/DDBJ databases">
        <title>Novel large sulfur bacteria in the metagenomes of groundwater-fed chemosynthetic microbial mats in the Lake Huron basin.</title>
        <authorList>
            <person name="Sharrar A.M."/>
            <person name="Flood B.E."/>
            <person name="Bailey J.V."/>
            <person name="Jones D.S."/>
            <person name="Biddanda B."/>
            <person name="Ruberg S.A."/>
            <person name="Marcus D.N."/>
            <person name="Dick G.J."/>
        </authorList>
    </citation>
    <scope>NUCLEOTIDE SEQUENCE [LARGE SCALE GENOMIC DNA]</scope>
    <source>
        <strain evidence="2">A8</strain>
    </source>
</reference>
<keyword evidence="1" id="KW-1133">Transmembrane helix</keyword>
<dbReference type="Proteomes" id="UP000192491">
    <property type="component" value="Unassembled WGS sequence"/>
</dbReference>
<feature type="transmembrane region" description="Helical" evidence="1">
    <location>
        <begin position="77"/>
        <end position="93"/>
    </location>
</feature>